<protein>
    <recommendedName>
        <fullName evidence="3">Reverse transcriptase domain-containing protein</fullName>
    </recommendedName>
</protein>
<dbReference type="PANTHER" id="PTHR19446">
    <property type="entry name" value="REVERSE TRANSCRIPTASES"/>
    <property type="match status" value="1"/>
</dbReference>
<organism evidence="2">
    <name type="scientific">Photinus pyralis</name>
    <name type="common">Common eastern firefly</name>
    <name type="synonym">Lampyris pyralis</name>
    <dbReference type="NCBI Taxonomy" id="7054"/>
    <lineage>
        <taxon>Eukaryota</taxon>
        <taxon>Metazoa</taxon>
        <taxon>Ecdysozoa</taxon>
        <taxon>Arthropoda</taxon>
        <taxon>Hexapoda</taxon>
        <taxon>Insecta</taxon>
        <taxon>Pterygota</taxon>
        <taxon>Neoptera</taxon>
        <taxon>Endopterygota</taxon>
        <taxon>Coleoptera</taxon>
        <taxon>Polyphaga</taxon>
        <taxon>Elateriformia</taxon>
        <taxon>Elateroidea</taxon>
        <taxon>Lampyridae</taxon>
        <taxon>Lampyrinae</taxon>
        <taxon>Photinus</taxon>
    </lineage>
</organism>
<accession>A0A1Y1KTI6</accession>
<feature type="region of interest" description="Disordered" evidence="1">
    <location>
        <begin position="1"/>
        <end position="34"/>
    </location>
</feature>
<sequence>MADDDGGSTDPKKSRPKRDHGGSEDDAKEKSSRADGFPADYVALVAKKDPELLTTAFDTVMREGEYPQMWKKADVVLIPKKDWGNFRAIALLSRLGKLFERVVAARIKSIWNASPNQYGFVKGRETKEAS</sequence>
<evidence type="ECO:0000256" key="1">
    <source>
        <dbReference type="SAM" id="MobiDB-lite"/>
    </source>
</evidence>
<dbReference type="SUPFAM" id="SSF56672">
    <property type="entry name" value="DNA/RNA polymerases"/>
    <property type="match status" value="1"/>
</dbReference>
<dbReference type="InterPro" id="IPR043502">
    <property type="entry name" value="DNA/RNA_pol_sf"/>
</dbReference>
<reference evidence="2" key="1">
    <citation type="journal article" date="2016" name="Sci. Rep.">
        <title>Molecular characterization of firefly nuptial gifts: a multi-omics approach sheds light on postcopulatory sexual selection.</title>
        <authorList>
            <person name="Al-Wathiqui N."/>
            <person name="Fallon T.R."/>
            <person name="South A."/>
            <person name="Weng J.K."/>
            <person name="Lewis S.M."/>
        </authorList>
    </citation>
    <scope>NUCLEOTIDE SEQUENCE</scope>
</reference>
<dbReference type="AlphaFoldDB" id="A0A1Y1KTI6"/>
<evidence type="ECO:0008006" key="3">
    <source>
        <dbReference type="Google" id="ProtNLM"/>
    </source>
</evidence>
<name>A0A1Y1KTI6_PHOPY</name>
<feature type="compositionally biased region" description="Basic and acidic residues" evidence="1">
    <location>
        <begin position="19"/>
        <end position="33"/>
    </location>
</feature>
<proteinExistence type="predicted"/>
<dbReference type="EMBL" id="GEZM01073988">
    <property type="protein sequence ID" value="JAV64703.1"/>
    <property type="molecule type" value="Transcribed_RNA"/>
</dbReference>
<dbReference type="GO" id="GO:0071897">
    <property type="term" value="P:DNA biosynthetic process"/>
    <property type="evidence" value="ECO:0007669"/>
    <property type="project" value="UniProtKB-ARBA"/>
</dbReference>
<evidence type="ECO:0000313" key="2">
    <source>
        <dbReference type="EMBL" id="JAV64703.1"/>
    </source>
</evidence>